<organism evidence="8 9">
    <name type="scientific">Acaromyces ingoldii</name>
    <dbReference type="NCBI Taxonomy" id="215250"/>
    <lineage>
        <taxon>Eukaryota</taxon>
        <taxon>Fungi</taxon>
        <taxon>Dikarya</taxon>
        <taxon>Basidiomycota</taxon>
        <taxon>Ustilaginomycotina</taxon>
        <taxon>Exobasidiomycetes</taxon>
        <taxon>Exobasidiales</taxon>
        <taxon>Cryptobasidiaceae</taxon>
        <taxon>Acaromyces</taxon>
    </lineage>
</organism>
<gene>
    <name evidence="8" type="ORF">FA10DRAFT_280599</name>
</gene>
<dbReference type="STRING" id="215250.A0A316YKN5"/>
<dbReference type="Pfam" id="PF00775">
    <property type="entry name" value="Dioxygenase_C"/>
    <property type="match status" value="1"/>
</dbReference>
<dbReference type="GO" id="GO:0018576">
    <property type="term" value="F:catechol 1,2-dioxygenase activity"/>
    <property type="evidence" value="ECO:0007669"/>
    <property type="project" value="InterPro"/>
</dbReference>
<keyword evidence="3" id="KW-0479">Metal-binding</keyword>
<proteinExistence type="inferred from homology"/>
<evidence type="ECO:0000256" key="1">
    <source>
        <dbReference type="ARBA" id="ARBA00001965"/>
    </source>
</evidence>
<evidence type="ECO:0000256" key="4">
    <source>
        <dbReference type="ARBA" id="ARBA00022964"/>
    </source>
</evidence>
<evidence type="ECO:0000259" key="7">
    <source>
        <dbReference type="PROSITE" id="PS00083"/>
    </source>
</evidence>
<evidence type="ECO:0000256" key="3">
    <source>
        <dbReference type="ARBA" id="ARBA00022723"/>
    </source>
</evidence>
<dbReference type="PROSITE" id="PS00083">
    <property type="entry name" value="INTRADIOL_DIOXYGENAS"/>
    <property type="match status" value="1"/>
</dbReference>
<evidence type="ECO:0000313" key="8">
    <source>
        <dbReference type="EMBL" id="PWN89636.1"/>
    </source>
</evidence>
<keyword evidence="4 8" id="KW-0223">Dioxygenase</keyword>
<keyword evidence="9" id="KW-1185">Reference proteome</keyword>
<sequence>MPSVDTNGATGSSTAASLATYIKACQDVSGSKANPRAKVIIDSLIKHLFEFATEVDLTIDEWLMACNVLIKSGQDSSDKRNEMILISDVLGLESLLDTMAHERAERAAAKSGNKAAIKSTDSAILGPFYRENAPEYKNGSDIVQDHHLTDKEGNKGETTYVHGIVTDLNGKPIAGAKMDVWHTAPNGYYDSQDEQQSPYNNRGLFTSADDGSFAFKALRPTPYPVPVDSGAGDILKALDRTAMRPAHIHFYVRAPGYKTLITQIFDKQCKYMAADAVFATKESLVVDFNKPFTPGVDTDTELKYNIVLVPESAA</sequence>
<evidence type="ECO:0000256" key="6">
    <source>
        <dbReference type="ARBA" id="ARBA00023004"/>
    </source>
</evidence>
<dbReference type="InterPro" id="IPR000627">
    <property type="entry name" value="Intradiol_dOase_C"/>
</dbReference>
<feature type="domain" description="Intradiol ring-cleavage dioxygenases" evidence="7">
    <location>
        <begin position="161"/>
        <end position="189"/>
    </location>
</feature>
<dbReference type="InterPro" id="IPR050770">
    <property type="entry name" value="Intradiol_RC_Dioxygenase"/>
</dbReference>
<dbReference type="RefSeq" id="XP_025376834.1">
    <property type="nucleotide sequence ID" value="XM_025523630.1"/>
</dbReference>
<dbReference type="GO" id="GO:0009712">
    <property type="term" value="P:catechol-containing compound metabolic process"/>
    <property type="evidence" value="ECO:0007669"/>
    <property type="project" value="InterPro"/>
</dbReference>
<keyword evidence="5" id="KW-0560">Oxidoreductase</keyword>
<dbReference type="SUPFAM" id="SSF49482">
    <property type="entry name" value="Aromatic compound dioxygenase"/>
    <property type="match status" value="1"/>
</dbReference>
<dbReference type="EMBL" id="KZ819637">
    <property type="protein sequence ID" value="PWN89636.1"/>
    <property type="molecule type" value="Genomic_DNA"/>
</dbReference>
<keyword evidence="6" id="KW-0408">Iron</keyword>
<reference evidence="8" key="1">
    <citation type="journal article" date="2018" name="Mol. Biol. Evol.">
        <title>Broad Genomic Sampling Reveals a Smut Pathogenic Ancestry of the Fungal Clade Ustilaginomycotina.</title>
        <authorList>
            <person name="Kijpornyongpan T."/>
            <person name="Mondo S.J."/>
            <person name="Barry K."/>
            <person name="Sandor L."/>
            <person name="Lee J."/>
            <person name="Lipzen A."/>
            <person name="Pangilinan J."/>
            <person name="LaButti K."/>
            <person name="Hainaut M."/>
            <person name="Henrissat B."/>
            <person name="Grigoriev I.V."/>
            <person name="Spatafora J.W."/>
            <person name="Aime M.C."/>
        </authorList>
    </citation>
    <scope>NUCLEOTIDE SEQUENCE [LARGE SCALE GENOMIC DNA]</scope>
    <source>
        <strain evidence="8">MCA 4198</strain>
    </source>
</reference>
<dbReference type="InterPro" id="IPR007535">
    <property type="entry name" value="Catechol_dOase_N"/>
</dbReference>
<dbReference type="PANTHER" id="PTHR33711:SF7">
    <property type="entry name" value="INTRADIOL RING-CLEAVAGE DIOXYGENASES DOMAIN-CONTAINING PROTEIN-RELATED"/>
    <property type="match status" value="1"/>
</dbReference>
<dbReference type="AlphaFoldDB" id="A0A316YKN5"/>
<dbReference type="Proteomes" id="UP000245768">
    <property type="component" value="Unassembled WGS sequence"/>
</dbReference>
<dbReference type="GO" id="GO:0008199">
    <property type="term" value="F:ferric iron binding"/>
    <property type="evidence" value="ECO:0007669"/>
    <property type="project" value="InterPro"/>
</dbReference>
<comment type="cofactor">
    <cofactor evidence="1">
        <name>Fe(3+)</name>
        <dbReference type="ChEBI" id="CHEBI:29034"/>
    </cofactor>
</comment>
<dbReference type="Gene3D" id="2.60.130.10">
    <property type="entry name" value="Aromatic compound dioxygenase"/>
    <property type="match status" value="1"/>
</dbReference>
<dbReference type="GeneID" id="37045546"/>
<dbReference type="OrthoDB" id="5238185at2759"/>
<dbReference type="Pfam" id="PF04444">
    <property type="entry name" value="Dioxygenase_N"/>
    <property type="match status" value="1"/>
</dbReference>
<dbReference type="InParanoid" id="A0A316YKN5"/>
<dbReference type="PANTHER" id="PTHR33711">
    <property type="entry name" value="DIOXYGENASE, PUTATIVE (AFU_ORTHOLOGUE AFUA_2G02910)-RELATED"/>
    <property type="match status" value="1"/>
</dbReference>
<comment type="similarity">
    <text evidence="2">Belongs to the intradiol ring-cleavage dioxygenase family.</text>
</comment>
<dbReference type="InterPro" id="IPR015889">
    <property type="entry name" value="Intradiol_dOase_core"/>
</dbReference>
<accession>A0A316YKN5</accession>
<name>A0A316YKN5_9BASI</name>
<evidence type="ECO:0000313" key="9">
    <source>
        <dbReference type="Proteomes" id="UP000245768"/>
    </source>
</evidence>
<evidence type="ECO:0000256" key="2">
    <source>
        <dbReference type="ARBA" id="ARBA00007825"/>
    </source>
</evidence>
<protein>
    <submittedName>
        <fullName evidence="8">Aromatic compound dioxygenase</fullName>
    </submittedName>
</protein>
<evidence type="ECO:0000256" key="5">
    <source>
        <dbReference type="ARBA" id="ARBA00023002"/>
    </source>
</evidence>